<keyword evidence="2" id="KW-1185">Reference proteome</keyword>
<comment type="caution">
    <text evidence="1">The sequence shown here is derived from an EMBL/GenBank/DDBJ whole genome shotgun (WGS) entry which is preliminary data.</text>
</comment>
<reference evidence="2" key="1">
    <citation type="journal article" date="2022" name="Mol. Ecol. Resour.">
        <title>The genomes of chicory, endive, great burdock and yacon provide insights into Asteraceae palaeo-polyploidization history and plant inulin production.</title>
        <authorList>
            <person name="Fan W."/>
            <person name="Wang S."/>
            <person name="Wang H."/>
            <person name="Wang A."/>
            <person name="Jiang F."/>
            <person name="Liu H."/>
            <person name="Zhao H."/>
            <person name="Xu D."/>
            <person name="Zhang Y."/>
        </authorList>
    </citation>
    <scope>NUCLEOTIDE SEQUENCE [LARGE SCALE GENOMIC DNA]</scope>
    <source>
        <strain evidence="2">cv. Niubang</strain>
    </source>
</reference>
<accession>A0ACB9CNF0</accession>
<protein>
    <submittedName>
        <fullName evidence="1">Uncharacterized protein</fullName>
    </submittedName>
</protein>
<evidence type="ECO:0000313" key="2">
    <source>
        <dbReference type="Proteomes" id="UP001055879"/>
    </source>
</evidence>
<reference evidence="1 2" key="2">
    <citation type="journal article" date="2022" name="Mol. Ecol. Resour.">
        <title>The genomes of chicory, endive, great burdock and yacon provide insights into Asteraceae paleo-polyploidization history and plant inulin production.</title>
        <authorList>
            <person name="Fan W."/>
            <person name="Wang S."/>
            <person name="Wang H."/>
            <person name="Wang A."/>
            <person name="Jiang F."/>
            <person name="Liu H."/>
            <person name="Zhao H."/>
            <person name="Xu D."/>
            <person name="Zhang Y."/>
        </authorList>
    </citation>
    <scope>NUCLEOTIDE SEQUENCE [LARGE SCALE GENOMIC DNA]</scope>
    <source>
        <strain evidence="2">cv. Niubang</strain>
    </source>
</reference>
<sequence>MPIVKGFRRFQSNIVFSRRVVTEISNLVPGSNVQQSGRSSVAPFTSKRPIKKKVTSADRRAMLESFVNKYRAMNMGKFPPPTSAQKEVGGSYYLIKKMLQEMEYNFKISSLEKGIVKENKKQTKGEDTISREIAIEPSGSQEVSTSQITAVQQLYKDALPESVGNFDTNFELKEELQPSTSSANTGNSTTTRDDTHYIATESHDRRGPCHEKPEDNAKDDSLLENFGFEGSESKVEQQHDGMRNIMRDMPERQKDDEFREMPSIWGNLKSLATNFINIWKK</sequence>
<evidence type="ECO:0000313" key="1">
    <source>
        <dbReference type="EMBL" id="KAI3735804.1"/>
    </source>
</evidence>
<proteinExistence type="predicted"/>
<dbReference type="EMBL" id="CM042050">
    <property type="protein sequence ID" value="KAI3735804.1"/>
    <property type="molecule type" value="Genomic_DNA"/>
</dbReference>
<organism evidence="1 2">
    <name type="scientific">Arctium lappa</name>
    <name type="common">Greater burdock</name>
    <name type="synonym">Lappa major</name>
    <dbReference type="NCBI Taxonomy" id="4217"/>
    <lineage>
        <taxon>Eukaryota</taxon>
        <taxon>Viridiplantae</taxon>
        <taxon>Streptophyta</taxon>
        <taxon>Embryophyta</taxon>
        <taxon>Tracheophyta</taxon>
        <taxon>Spermatophyta</taxon>
        <taxon>Magnoliopsida</taxon>
        <taxon>eudicotyledons</taxon>
        <taxon>Gunneridae</taxon>
        <taxon>Pentapetalae</taxon>
        <taxon>asterids</taxon>
        <taxon>campanulids</taxon>
        <taxon>Asterales</taxon>
        <taxon>Asteraceae</taxon>
        <taxon>Carduoideae</taxon>
        <taxon>Cardueae</taxon>
        <taxon>Arctiinae</taxon>
        <taxon>Arctium</taxon>
    </lineage>
</organism>
<gene>
    <name evidence="1" type="ORF">L6452_15319</name>
</gene>
<dbReference type="Proteomes" id="UP001055879">
    <property type="component" value="Linkage Group LG04"/>
</dbReference>
<name>A0ACB9CNF0_ARCLA</name>